<dbReference type="EMBL" id="WHWC01000009">
    <property type="protein sequence ID" value="KAG8375942.1"/>
    <property type="molecule type" value="Genomic_DNA"/>
</dbReference>
<dbReference type="InterPro" id="IPR036249">
    <property type="entry name" value="Thioredoxin-like_sf"/>
</dbReference>
<dbReference type="InterPro" id="IPR001012">
    <property type="entry name" value="UBX_dom"/>
</dbReference>
<feature type="compositionally biased region" description="Basic and acidic residues" evidence="2">
    <location>
        <begin position="470"/>
        <end position="482"/>
    </location>
</feature>
<gene>
    <name evidence="5" type="ORF">BUALT_Bualt09G0011400</name>
</gene>
<feature type="region of interest" description="Disordered" evidence="2">
    <location>
        <begin position="141"/>
        <end position="215"/>
    </location>
</feature>
<dbReference type="Pfam" id="PF23187">
    <property type="entry name" value="UBX7_N"/>
    <property type="match status" value="1"/>
</dbReference>
<dbReference type="PANTHER" id="PTHR47770:SF1">
    <property type="entry name" value="PLANT UBX DOMAIN-CONTAINING PROTEIN 11"/>
    <property type="match status" value="1"/>
</dbReference>
<sequence>MKMEQSLSSLAFRGSIVEAIAEAKRQKKLFVVYASGDNPNSKHLETSTWVDPNVCEALAKYCILLHILERSSEASNFSAIYPQHSAPCITAIGYNGVQLWQKEGFVSADILASSLEKAWLNLHFQETTAAFLTAALVSGTGPSNSASSEQVTTPRTYVSSPLIDNDDASKERDSKRDDMAFPKPSPANMTGNGQTDESATKTETGNTSCDPVEMGQNNFEVASPLSEKDLDFGNNHFGSGNEVSQEIVDEASKAVHVNTQESTEVEKADASDFFAFKSNDASDSSASKSKSNDVSLNIRLPDGISLQVKFSVMDTLKMVKDYIIENQKGGLGSFSIAIPYPRKVFNDQDLRSTLSELGLFNRQALVVVPNNQNNMQYRGETSHYLTSSSNDVGSPNGSEGYWGYLRRILSYVNPFSYLSTSASSTNAAQESQTAIWEYGRPSIHSSDHQSTRDSKSRQQTSRFGANIHTLKHDDDEDSRFNDRNAFWNGNSTQFGGNDNDDGK</sequence>
<dbReference type="AlphaFoldDB" id="A0AAV6X5L9"/>
<dbReference type="InterPro" id="IPR000626">
    <property type="entry name" value="Ubiquitin-like_dom"/>
</dbReference>
<proteinExistence type="predicted"/>
<dbReference type="SMART" id="SM00166">
    <property type="entry name" value="UBX"/>
    <property type="match status" value="1"/>
</dbReference>
<dbReference type="SUPFAM" id="SSF52833">
    <property type="entry name" value="Thioredoxin-like"/>
    <property type="match status" value="1"/>
</dbReference>
<feature type="compositionally biased region" description="Polar residues" evidence="2">
    <location>
        <begin position="187"/>
        <end position="215"/>
    </location>
</feature>
<dbReference type="PROSITE" id="PS50033">
    <property type="entry name" value="UBX"/>
    <property type="match status" value="1"/>
</dbReference>
<feature type="domain" description="UBX" evidence="3">
    <location>
        <begin position="289"/>
        <end position="367"/>
    </location>
</feature>
<evidence type="ECO:0008006" key="7">
    <source>
        <dbReference type="Google" id="ProtNLM"/>
    </source>
</evidence>
<accession>A0AAV6X5L9</accession>
<organism evidence="5 6">
    <name type="scientific">Buddleja alternifolia</name>
    <dbReference type="NCBI Taxonomy" id="168488"/>
    <lineage>
        <taxon>Eukaryota</taxon>
        <taxon>Viridiplantae</taxon>
        <taxon>Streptophyta</taxon>
        <taxon>Embryophyta</taxon>
        <taxon>Tracheophyta</taxon>
        <taxon>Spermatophyta</taxon>
        <taxon>Magnoliopsida</taxon>
        <taxon>eudicotyledons</taxon>
        <taxon>Gunneridae</taxon>
        <taxon>Pentapetalae</taxon>
        <taxon>asterids</taxon>
        <taxon>lamiids</taxon>
        <taxon>Lamiales</taxon>
        <taxon>Scrophulariaceae</taxon>
        <taxon>Buddlejeae</taxon>
        <taxon>Buddleja</taxon>
    </lineage>
</organism>
<dbReference type="InterPro" id="IPR029071">
    <property type="entry name" value="Ubiquitin-like_domsf"/>
</dbReference>
<evidence type="ECO:0000313" key="6">
    <source>
        <dbReference type="Proteomes" id="UP000826271"/>
    </source>
</evidence>
<feature type="domain" description="Ubiquitin-like" evidence="4">
    <location>
        <begin position="294"/>
        <end position="374"/>
    </location>
</feature>
<dbReference type="CDD" id="cd01767">
    <property type="entry name" value="UBX"/>
    <property type="match status" value="1"/>
</dbReference>
<dbReference type="PANTHER" id="PTHR47770">
    <property type="entry name" value="PLANT UBX DOMAIN-CONTAINING PROTEIN 11"/>
    <property type="match status" value="1"/>
</dbReference>
<dbReference type="PROSITE" id="PS50053">
    <property type="entry name" value="UBIQUITIN_2"/>
    <property type="match status" value="1"/>
</dbReference>
<evidence type="ECO:0000313" key="5">
    <source>
        <dbReference type="EMBL" id="KAG8375942.1"/>
    </source>
</evidence>
<comment type="caution">
    <text evidence="5">The sequence shown here is derived from an EMBL/GenBank/DDBJ whole genome shotgun (WGS) entry which is preliminary data.</text>
</comment>
<evidence type="ECO:0000259" key="4">
    <source>
        <dbReference type="PROSITE" id="PS50053"/>
    </source>
</evidence>
<keyword evidence="6" id="KW-1185">Reference proteome</keyword>
<dbReference type="Proteomes" id="UP000826271">
    <property type="component" value="Unassembled WGS sequence"/>
</dbReference>
<dbReference type="Gene3D" id="3.10.20.90">
    <property type="entry name" value="Phosphatidylinositol 3-kinase Catalytic Subunit, Chain A, domain 1"/>
    <property type="match status" value="1"/>
</dbReference>
<evidence type="ECO:0000259" key="3">
    <source>
        <dbReference type="PROSITE" id="PS50033"/>
    </source>
</evidence>
<evidence type="ECO:0000256" key="1">
    <source>
        <dbReference type="ARBA" id="ARBA00022786"/>
    </source>
</evidence>
<feature type="compositionally biased region" description="Basic and acidic residues" evidence="2">
    <location>
        <begin position="445"/>
        <end position="456"/>
    </location>
</feature>
<feature type="compositionally biased region" description="Polar residues" evidence="2">
    <location>
        <begin position="487"/>
        <end position="496"/>
    </location>
</feature>
<dbReference type="Gene3D" id="3.40.30.10">
    <property type="entry name" value="Glutaredoxin"/>
    <property type="match status" value="1"/>
</dbReference>
<dbReference type="Pfam" id="PF00789">
    <property type="entry name" value="UBX"/>
    <property type="match status" value="1"/>
</dbReference>
<evidence type="ECO:0000256" key="2">
    <source>
        <dbReference type="SAM" id="MobiDB-lite"/>
    </source>
</evidence>
<feature type="compositionally biased region" description="Polar residues" evidence="2">
    <location>
        <begin position="141"/>
        <end position="159"/>
    </location>
</feature>
<dbReference type="SUPFAM" id="SSF54236">
    <property type="entry name" value="Ubiquitin-like"/>
    <property type="match status" value="1"/>
</dbReference>
<protein>
    <recommendedName>
        <fullName evidence="7">UBX domain-containing protein</fullName>
    </recommendedName>
</protein>
<name>A0AAV6X5L9_9LAMI</name>
<feature type="region of interest" description="Disordered" evidence="2">
    <location>
        <begin position="441"/>
        <end position="503"/>
    </location>
</feature>
<feature type="compositionally biased region" description="Basic and acidic residues" evidence="2">
    <location>
        <begin position="167"/>
        <end position="180"/>
    </location>
</feature>
<keyword evidence="1" id="KW-0833">Ubl conjugation pathway</keyword>
<reference evidence="5" key="1">
    <citation type="submission" date="2019-10" db="EMBL/GenBank/DDBJ databases">
        <authorList>
            <person name="Zhang R."/>
            <person name="Pan Y."/>
            <person name="Wang J."/>
            <person name="Ma R."/>
            <person name="Yu S."/>
        </authorList>
    </citation>
    <scope>NUCLEOTIDE SEQUENCE</scope>
    <source>
        <strain evidence="5">LA-IB0</strain>
        <tissue evidence="5">Leaf</tissue>
    </source>
</reference>